<name>A0A2I2GK76_9EURO</name>
<dbReference type="AlphaFoldDB" id="A0A2I2GK76"/>
<sequence length="261" mass="30637">MWDFSFKRRVLHVDGKKLKVVEQFSEVLDHRVGQRNVLVKARNIDNNIMSLLKIRYQLDPEIFGFFGDENKEIMEIAEEDFLFEVQAAMVLSEAGLGPQYINYERRTQPEWMPFPKGCVHVLVMKVPPGENLDEIRDDLTDRQLDSIRTQLAHILEIMRQNYNKMIQQHPSYLNYDVHTNKLYLVDLAGLGFTDPDDNTSFPIDEESPYVEAFNLWREPYHKVDEGSEEAGETPSPDKRVVEKSHDPTRPVKKQKRPPWRH</sequence>
<feature type="compositionally biased region" description="Basic and acidic residues" evidence="1">
    <location>
        <begin position="235"/>
        <end position="249"/>
    </location>
</feature>
<accession>A0A2I2GK76</accession>
<organism evidence="2 3">
    <name type="scientific">Aspergillus steynii IBT 23096</name>
    <dbReference type="NCBI Taxonomy" id="1392250"/>
    <lineage>
        <taxon>Eukaryota</taxon>
        <taxon>Fungi</taxon>
        <taxon>Dikarya</taxon>
        <taxon>Ascomycota</taxon>
        <taxon>Pezizomycotina</taxon>
        <taxon>Eurotiomycetes</taxon>
        <taxon>Eurotiomycetidae</taxon>
        <taxon>Eurotiales</taxon>
        <taxon>Aspergillaceae</taxon>
        <taxon>Aspergillus</taxon>
        <taxon>Aspergillus subgen. Circumdati</taxon>
    </lineage>
</organism>
<proteinExistence type="predicted"/>
<gene>
    <name evidence="2" type="ORF">P170DRAFT_351400</name>
</gene>
<dbReference type="RefSeq" id="XP_024708586.1">
    <property type="nucleotide sequence ID" value="XM_024843864.1"/>
</dbReference>
<evidence type="ECO:0000313" key="3">
    <source>
        <dbReference type="Proteomes" id="UP000234275"/>
    </source>
</evidence>
<dbReference type="VEuPathDB" id="FungiDB:P170DRAFT_351400"/>
<reference evidence="2 3" key="1">
    <citation type="submission" date="2016-12" db="EMBL/GenBank/DDBJ databases">
        <title>The genomes of Aspergillus section Nigri reveals drivers in fungal speciation.</title>
        <authorList>
            <consortium name="DOE Joint Genome Institute"/>
            <person name="Vesth T.C."/>
            <person name="Nybo J."/>
            <person name="Theobald S."/>
            <person name="Brandl J."/>
            <person name="Frisvad J.C."/>
            <person name="Nielsen K.F."/>
            <person name="Lyhne E.K."/>
            <person name="Kogle M.E."/>
            <person name="Kuo A."/>
            <person name="Riley R."/>
            <person name="Clum A."/>
            <person name="Nolan M."/>
            <person name="Lipzen A."/>
            <person name="Salamov A."/>
            <person name="Henrissat B."/>
            <person name="Wiebenga A."/>
            <person name="De Vries R.P."/>
            <person name="Grigoriev I.V."/>
            <person name="Mortensen U.H."/>
            <person name="Andersen M.R."/>
            <person name="Baker S.E."/>
        </authorList>
    </citation>
    <scope>NUCLEOTIDE SEQUENCE [LARGE SCALE GENOMIC DNA]</scope>
    <source>
        <strain evidence="2 3">IBT 23096</strain>
    </source>
</reference>
<evidence type="ECO:0008006" key="4">
    <source>
        <dbReference type="Google" id="ProtNLM"/>
    </source>
</evidence>
<feature type="compositionally biased region" description="Basic residues" evidence="1">
    <location>
        <begin position="250"/>
        <end position="261"/>
    </location>
</feature>
<evidence type="ECO:0000313" key="2">
    <source>
        <dbReference type="EMBL" id="PLB53284.1"/>
    </source>
</evidence>
<feature type="region of interest" description="Disordered" evidence="1">
    <location>
        <begin position="221"/>
        <end position="261"/>
    </location>
</feature>
<evidence type="ECO:0000256" key="1">
    <source>
        <dbReference type="SAM" id="MobiDB-lite"/>
    </source>
</evidence>
<dbReference type="OrthoDB" id="4389629at2759"/>
<protein>
    <recommendedName>
        <fullName evidence="4">Protein kinase domain-containing protein</fullName>
    </recommendedName>
</protein>
<comment type="caution">
    <text evidence="2">The sequence shown here is derived from an EMBL/GenBank/DDBJ whole genome shotgun (WGS) entry which is preliminary data.</text>
</comment>
<keyword evidence="3" id="KW-1185">Reference proteome</keyword>
<dbReference type="GeneID" id="36551564"/>
<dbReference type="Proteomes" id="UP000234275">
    <property type="component" value="Unassembled WGS sequence"/>
</dbReference>
<dbReference type="EMBL" id="MSFO01000002">
    <property type="protein sequence ID" value="PLB53284.1"/>
    <property type="molecule type" value="Genomic_DNA"/>
</dbReference>